<dbReference type="Gene3D" id="2.60.40.1120">
    <property type="entry name" value="Carboxypeptidase-like, regulatory domain"/>
    <property type="match status" value="1"/>
</dbReference>
<dbReference type="PANTHER" id="PTHR35532">
    <property type="entry name" value="SIMILAR TO POLYHYDROXYALKANOATE DEPOLYMERASE"/>
    <property type="match status" value="1"/>
</dbReference>
<protein>
    <submittedName>
        <fullName evidence="2">Transglutaminase domain-containing protein</fullName>
    </submittedName>
</protein>
<dbReference type="AlphaFoldDB" id="A0A3E3HVJ1"/>
<name>A0A3E3HVJ1_9FIRM</name>
<gene>
    <name evidence="2" type="ORF">DXC51_27165</name>
</gene>
<dbReference type="SMART" id="SM00460">
    <property type="entry name" value="TGc"/>
    <property type="match status" value="1"/>
</dbReference>
<feature type="domain" description="Transglutaminase-like" evidence="1">
    <location>
        <begin position="156"/>
        <end position="215"/>
    </location>
</feature>
<evidence type="ECO:0000313" key="3">
    <source>
        <dbReference type="Proteomes" id="UP000260812"/>
    </source>
</evidence>
<evidence type="ECO:0000313" key="2">
    <source>
        <dbReference type="EMBL" id="RGE55837.1"/>
    </source>
</evidence>
<accession>A0A3E3HVJ1</accession>
<evidence type="ECO:0000259" key="1">
    <source>
        <dbReference type="SMART" id="SM00460"/>
    </source>
</evidence>
<reference evidence="2" key="1">
    <citation type="submission" date="2018-08" db="EMBL/GenBank/DDBJ databases">
        <title>A genome reference for cultivated species of the human gut microbiota.</title>
        <authorList>
            <person name="Zou Y."/>
            <person name="Xue W."/>
            <person name="Luo G."/>
        </authorList>
    </citation>
    <scope>NUCLEOTIDE SEQUENCE [LARGE SCALE GENOMIC DNA]</scope>
    <source>
        <strain evidence="2">TF05-5AC</strain>
    </source>
</reference>
<keyword evidence="3" id="KW-1185">Reference proteome</keyword>
<dbReference type="SUPFAM" id="SSF54001">
    <property type="entry name" value="Cysteine proteinases"/>
    <property type="match status" value="1"/>
</dbReference>
<dbReference type="EMBL" id="QVLV01000035">
    <property type="protein sequence ID" value="RGE55837.1"/>
    <property type="molecule type" value="Genomic_DNA"/>
</dbReference>
<dbReference type="Proteomes" id="UP000260812">
    <property type="component" value="Unassembled WGS sequence"/>
</dbReference>
<dbReference type="InterPro" id="IPR038765">
    <property type="entry name" value="Papain-like_cys_pep_sf"/>
</dbReference>
<dbReference type="InterPro" id="IPR002931">
    <property type="entry name" value="Transglutaminase-like"/>
</dbReference>
<comment type="caution">
    <text evidence="2">The sequence shown here is derived from an EMBL/GenBank/DDBJ whole genome shotgun (WGS) entry which is preliminary data.</text>
</comment>
<sequence>MLSNRLIEYAEKKYAERLPYLETVRAGLEEGFSRCTPEEAALMRFFYGTMPLRDAGEYDFRVFLSFVRHGLWLREHVAWCAALPEDIFVNHVLYYRINSEDISENRAFFYEQLKDRLTGKELWKSPRQAVIEINYWCAEHATYQASDMRTASPMTVYRSGKGRCGEESTFMVTALRSVGIPARQVYTPRWAHCDDNHAWVEVWAEGRWYFLGACEPEEVLNKGWFSHASSRALLVHSRNFSDFTGEEAEECIGREGVTWFYNNTSVYARTRRLTVAVKDREGKAVKDALVSFEILNMGEYCSVASLSTDEKGEVHLTAGLGDFHVRAQAGGYFGEQLVSGARQERAEIVLAAAVAQDNWIRDVWEPKEITAPEDYPMNPGAVTPEQKQRKRLRLAAANKMREERIRSFYREEAAARYPEEKELLRIAAGNFDEVLRFLEKDGNPHRKALLHSLSAKDYLDVRAAVLEDALCGAEKVRGAWPEEIYREYLLCPRIYYEELTAYHSFIDGYFTEAEKEAFREDPEKLWAYIEKEISYEPALDYRTICATPVGCLTLKQGNETSRKILFAAACRTLGIPARLNRVTAEPEYYTGTQFRTPGKSVGQEKADAAPGNTDASLVLQVEDGSKWIYYQTWTIGKLDGLQFVTLDYEGLRFGGNCLELSLEPGIYRLITTSRMPNGNQHAAERTFQLADGERREISMSLREGSLEDMLVNNELPDFEVTDADGKRCPAARLTAGGSAVLCFLEEGAEPTEHVLNELMQQAGDWNAVEAKLIFIVRDAEALANATLARTLEKIPCVSVYFDPEGETPEPIARRMYVDPEKLPLLVVTKHGMTGIYASSGYNVGSVDLMLKILSR</sequence>
<dbReference type="Gene3D" id="3.10.620.30">
    <property type="match status" value="1"/>
</dbReference>
<organism evidence="2 3">
    <name type="scientific">Eisenbergiella massiliensis</name>
    <dbReference type="NCBI Taxonomy" id="1720294"/>
    <lineage>
        <taxon>Bacteria</taxon>
        <taxon>Bacillati</taxon>
        <taxon>Bacillota</taxon>
        <taxon>Clostridia</taxon>
        <taxon>Lachnospirales</taxon>
        <taxon>Lachnospiraceae</taxon>
        <taxon>Eisenbergiella</taxon>
    </lineage>
</organism>
<proteinExistence type="predicted"/>
<dbReference type="PANTHER" id="PTHR35532:SF5">
    <property type="entry name" value="CARBOHYDRATE-BINDING DOMAIN-CONTAINING PROTEIN"/>
    <property type="match status" value="1"/>
</dbReference>
<dbReference type="Pfam" id="PF01841">
    <property type="entry name" value="Transglut_core"/>
    <property type="match status" value="2"/>
</dbReference>